<comment type="caution">
    <text evidence="2">The sequence shown here is derived from an EMBL/GenBank/DDBJ whole genome shotgun (WGS) entry which is preliminary data.</text>
</comment>
<dbReference type="Proteomes" id="UP000324222">
    <property type="component" value="Unassembled WGS sequence"/>
</dbReference>
<reference evidence="2 3" key="1">
    <citation type="submission" date="2019-05" db="EMBL/GenBank/DDBJ databases">
        <title>Another draft genome of Portunus trituberculatus and its Hox gene families provides insights of decapod evolution.</title>
        <authorList>
            <person name="Jeong J.-H."/>
            <person name="Song I."/>
            <person name="Kim S."/>
            <person name="Choi T."/>
            <person name="Kim D."/>
            <person name="Ryu S."/>
            <person name="Kim W."/>
        </authorList>
    </citation>
    <scope>NUCLEOTIDE SEQUENCE [LARGE SCALE GENOMIC DNA]</scope>
    <source>
        <tissue evidence="2">Muscle</tissue>
    </source>
</reference>
<dbReference type="EMBL" id="VSRR010095670">
    <property type="protein sequence ID" value="MPC93664.1"/>
    <property type="molecule type" value="Genomic_DNA"/>
</dbReference>
<name>A0A5B7JMW0_PORTR</name>
<feature type="compositionally biased region" description="Low complexity" evidence="1">
    <location>
        <begin position="8"/>
        <end position="40"/>
    </location>
</feature>
<dbReference type="AlphaFoldDB" id="A0A5B7JMW0"/>
<evidence type="ECO:0000256" key="1">
    <source>
        <dbReference type="SAM" id="MobiDB-lite"/>
    </source>
</evidence>
<feature type="region of interest" description="Disordered" evidence="1">
    <location>
        <begin position="1"/>
        <end position="48"/>
    </location>
</feature>
<sequence length="77" mass="8342">MEQPTSSPAGHWRPPRPAGAGRRWSGRAGWPGGSAARSGGEAPCPMTEKKNMPALFTEISHTANENRVILVPMFTNW</sequence>
<accession>A0A5B7JMW0</accession>
<organism evidence="2 3">
    <name type="scientific">Portunus trituberculatus</name>
    <name type="common">Swimming crab</name>
    <name type="synonym">Neptunus trituberculatus</name>
    <dbReference type="NCBI Taxonomy" id="210409"/>
    <lineage>
        <taxon>Eukaryota</taxon>
        <taxon>Metazoa</taxon>
        <taxon>Ecdysozoa</taxon>
        <taxon>Arthropoda</taxon>
        <taxon>Crustacea</taxon>
        <taxon>Multicrustacea</taxon>
        <taxon>Malacostraca</taxon>
        <taxon>Eumalacostraca</taxon>
        <taxon>Eucarida</taxon>
        <taxon>Decapoda</taxon>
        <taxon>Pleocyemata</taxon>
        <taxon>Brachyura</taxon>
        <taxon>Eubrachyura</taxon>
        <taxon>Portunoidea</taxon>
        <taxon>Portunidae</taxon>
        <taxon>Portuninae</taxon>
        <taxon>Portunus</taxon>
    </lineage>
</organism>
<evidence type="ECO:0000313" key="3">
    <source>
        <dbReference type="Proteomes" id="UP000324222"/>
    </source>
</evidence>
<protein>
    <submittedName>
        <fullName evidence="2">Uncharacterized protein</fullName>
    </submittedName>
</protein>
<evidence type="ECO:0000313" key="2">
    <source>
        <dbReference type="EMBL" id="MPC93664.1"/>
    </source>
</evidence>
<gene>
    <name evidence="2" type="ORF">E2C01_088801</name>
</gene>
<proteinExistence type="predicted"/>
<keyword evidence="3" id="KW-1185">Reference proteome</keyword>